<dbReference type="SUPFAM" id="SSF49785">
    <property type="entry name" value="Galactose-binding domain-like"/>
    <property type="match status" value="1"/>
</dbReference>
<keyword evidence="5 8" id="KW-0378">Hydrolase</keyword>
<dbReference type="InterPro" id="IPR036156">
    <property type="entry name" value="Beta-gal/glucu_dom_sf"/>
</dbReference>
<dbReference type="PANTHER" id="PTHR46323:SF2">
    <property type="entry name" value="BETA-GALACTOSIDASE"/>
    <property type="match status" value="1"/>
</dbReference>
<proteinExistence type="inferred from homology"/>
<dbReference type="InterPro" id="IPR008979">
    <property type="entry name" value="Galactose-bd-like_sf"/>
</dbReference>
<reference evidence="10 11" key="1">
    <citation type="submission" date="2024-11" db="EMBL/GenBank/DDBJ databases">
        <authorList>
            <person name="Heng Y.C."/>
            <person name="Lim A.C.H."/>
            <person name="Lee J.K.Y."/>
            <person name="Kittelmann S."/>
        </authorList>
    </citation>
    <scope>NUCLEOTIDE SEQUENCE [LARGE SCALE GENOMIC DNA]</scope>
    <source>
        <strain evidence="10 11">WILCCON 0202</strain>
    </source>
</reference>
<dbReference type="Gene3D" id="3.20.20.80">
    <property type="entry name" value="Glycosidases"/>
    <property type="match status" value="1"/>
</dbReference>
<keyword evidence="11" id="KW-1185">Reference proteome</keyword>
<dbReference type="Pfam" id="PF02837">
    <property type="entry name" value="Glyco_hydro_2_N"/>
    <property type="match status" value="1"/>
</dbReference>
<dbReference type="InterPro" id="IPR014718">
    <property type="entry name" value="GH-type_carb-bd"/>
</dbReference>
<evidence type="ECO:0000256" key="2">
    <source>
        <dbReference type="ARBA" id="ARBA00007401"/>
    </source>
</evidence>
<dbReference type="Proteomes" id="UP001623661">
    <property type="component" value="Unassembled WGS sequence"/>
</dbReference>
<dbReference type="Pfam" id="PF02929">
    <property type="entry name" value="Bgal_small_N"/>
    <property type="match status" value="1"/>
</dbReference>
<dbReference type="InterPro" id="IPR011013">
    <property type="entry name" value="Gal_mutarotase_sf_dom"/>
</dbReference>
<evidence type="ECO:0000256" key="4">
    <source>
        <dbReference type="ARBA" id="ARBA00013303"/>
    </source>
</evidence>
<evidence type="ECO:0000256" key="3">
    <source>
        <dbReference type="ARBA" id="ARBA00012756"/>
    </source>
</evidence>
<dbReference type="SMART" id="SM01038">
    <property type="entry name" value="Bgal_small_N"/>
    <property type="match status" value="1"/>
</dbReference>
<dbReference type="EMBL" id="JBJHZY010000001">
    <property type="protein sequence ID" value="MFL0268155.1"/>
    <property type="molecule type" value="Genomic_DNA"/>
</dbReference>
<dbReference type="InterPro" id="IPR023232">
    <property type="entry name" value="Glyco_hydro_2_AS"/>
</dbReference>
<accession>A0ABW8TR01</accession>
<evidence type="ECO:0000259" key="9">
    <source>
        <dbReference type="SMART" id="SM01038"/>
    </source>
</evidence>
<dbReference type="InterPro" id="IPR013783">
    <property type="entry name" value="Ig-like_fold"/>
</dbReference>
<feature type="domain" description="Beta galactosidase small chain/" evidence="9">
    <location>
        <begin position="736"/>
        <end position="1009"/>
    </location>
</feature>
<dbReference type="InterPro" id="IPR023230">
    <property type="entry name" value="Glyco_hydro_2_CS"/>
</dbReference>
<dbReference type="InterPro" id="IPR006101">
    <property type="entry name" value="Glyco_hydro_2"/>
</dbReference>
<dbReference type="EC" id="3.2.1.23" evidence="3 8"/>
<dbReference type="InterPro" id="IPR032312">
    <property type="entry name" value="LacZ_4"/>
</dbReference>
<dbReference type="Gene3D" id="2.60.120.260">
    <property type="entry name" value="Galactose-binding domain-like"/>
    <property type="match status" value="1"/>
</dbReference>
<evidence type="ECO:0000313" key="10">
    <source>
        <dbReference type="EMBL" id="MFL0268155.1"/>
    </source>
</evidence>
<sequence length="1028" mass="119618">MMKDWENNNLLHINRKESRAYFYGYKSTDRALTSDEVKSYGIIKLDGLWKFMFLRAPELSPENFYKNEFDASNWNDIMVPGNWQVQGYGKMHYTDVYYPFPINPPYVPTENPTGIYKRNFKLNSDWVKNRTILRFHGVDSSFNLWINGFSAGFCKGSRVTSEFDITSFVKEGKNDITVRVYQWSDGTYLEDQDMWWLSGIFRNVELINEPYICIEDITVITDFDDDYKDSMLKLDMLCSNYNTLNIGGLSLKFSLYNMKNENICEFESKDIAIEKENNVNIFIEEKILCPNKWTAETPYLYKLIIELADLAGETIYSVPVKIGFRKIELIDGNFNINGKTIMLNGVNRHDFSAEAGRTVTKESMLDDVRLMKQHNINAVRTSHYPNHPYFYELCDIYGLYVIDEADLECHGFELTGDYNWISNNSCWEKAYVDRAERMVKRDKNHPSIIMWSLGNESGFGCNFTAMSQACRSLDNTRLIHYEGDSDAVISDIYSTMYTRLNKLEKIGEDEKGKKPHILCEYGHAMGNGPGGLKEYQEVFRKYKRLQGGFIWEWFDHGIKQRNSDGIEYYAYGGEFGDYPHNGNFCIDGLIFPDRKPSPALLEYKKVIEPISTYAVDLKKGIIKVKNLYDFIDLTHIDLKWKVSFDENILDTGTIHLGKINPVEEKEIKIPIDIKNVAVNTDYWLNLTYVSKEDELWAEAGHEITFEQFKLPMFEVNKSMRPVKEQLAVKESEGRLIISGSEFKVIFNKVFGCLEEYWYKSKKIIEKGPSLNFWRAPIDNDMYLTPDWKEKYFLHMMQEMLEYMEYENEGSKVLIKIGVHIAPPNQGWAFKAVYNYTICSNGDIKLKVTGRPYRDELNMPNVIPRIGLELYVNKDFNSTVWYGRGPGESYSDSKLSSKIGIFRNKVENMHTAYVYPQENGNHTDVNWMSLMDSNTGLFIISDKTFDFTAHDYKKEALEAAKHQHEIKKADFIVLNLDYLQNGLGSASCGQDQLPQYKLTPREFNFEFELSLYNKEKINAVNYSKIRYED</sequence>
<evidence type="ECO:0000256" key="6">
    <source>
        <dbReference type="ARBA" id="ARBA00023295"/>
    </source>
</evidence>
<dbReference type="Gene3D" id="2.70.98.10">
    <property type="match status" value="1"/>
</dbReference>
<dbReference type="Pfam" id="PF02836">
    <property type="entry name" value="Glyco_hydro_2_C"/>
    <property type="match status" value="1"/>
</dbReference>
<gene>
    <name evidence="10" type="primary">ebgA</name>
    <name evidence="10" type="ORF">ACJDUH_08575</name>
</gene>
<dbReference type="InterPro" id="IPR006102">
    <property type="entry name" value="Ig-like_GH2"/>
</dbReference>
<organism evidence="10 11">
    <name type="scientific">Candidatus Clostridium radicumherbarum</name>
    <dbReference type="NCBI Taxonomy" id="3381662"/>
    <lineage>
        <taxon>Bacteria</taxon>
        <taxon>Bacillati</taxon>
        <taxon>Bacillota</taxon>
        <taxon>Clostridia</taxon>
        <taxon>Eubacteriales</taxon>
        <taxon>Clostridiaceae</taxon>
        <taxon>Clostridium</taxon>
    </lineage>
</organism>
<dbReference type="InterPro" id="IPR050347">
    <property type="entry name" value="Bact_Beta-galactosidase"/>
</dbReference>
<evidence type="ECO:0000313" key="11">
    <source>
        <dbReference type="Proteomes" id="UP001623661"/>
    </source>
</evidence>
<evidence type="ECO:0000256" key="8">
    <source>
        <dbReference type="RuleBase" id="RU361154"/>
    </source>
</evidence>
<evidence type="ECO:0000256" key="5">
    <source>
        <dbReference type="ARBA" id="ARBA00022801"/>
    </source>
</evidence>
<dbReference type="GO" id="GO:0004565">
    <property type="term" value="F:beta-galactosidase activity"/>
    <property type="evidence" value="ECO:0007669"/>
    <property type="project" value="UniProtKB-EC"/>
</dbReference>
<dbReference type="Gene3D" id="2.60.40.10">
    <property type="entry name" value="Immunoglobulins"/>
    <property type="match status" value="2"/>
</dbReference>
<dbReference type="PANTHER" id="PTHR46323">
    <property type="entry name" value="BETA-GALACTOSIDASE"/>
    <property type="match status" value="1"/>
</dbReference>
<name>A0ABW8TR01_9CLOT</name>
<dbReference type="NCBIfam" id="NF007666">
    <property type="entry name" value="PRK10340.1"/>
    <property type="match status" value="1"/>
</dbReference>
<comment type="catalytic activity">
    <reaction evidence="1 8">
        <text>Hydrolysis of terminal non-reducing beta-D-galactose residues in beta-D-galactosides.</text>
        <dbReference type="EC" id="3.2.1.23"/>
    </reaction>
</comment>
<dbReference type="SUPFAM" id="SSF74650">
    <property type="entry name" value="Galactose mutarotase-like"/>
    <property type="match status" value="1"/>
</dbReference>
<dbReference type="InterPro" id="IPR006104">
    <property type="entry name" value="Glyco_hydro_2_N"/>
</dbReference>
<dbReference type="SUPFAM" id="SSF51445">
    <property type="entry name" value="(Trans)glycosidases"/>
    <property type="match status" value="1"/>
</dbReference>
<dbReference type="PROSITE" id="PS00719">
    <property type="entry name" value="GLYCOSYL_HYDROL_F2_1"/>
    <property type="match status" value="1"/>
</dbReference>
<dbReference type="Pfam" id="PF00703">
    <property type="entry name" value="Glyco_hydro_2"/>
    <property type="match status" value="1"/>
</dbReference>
<keyword evidence="6 8" id="KW-0326">Glycosidase</keyword>
<dbReference type="Pfam" id="PF16353">
    <property type="entry name" value="LacZ_4"/>
    <property type="match status" value="1"/>
</dbReference>
<dbReference type="SUPFAM" id="SSF49303">
    <property type="entry name" value="beta-Galactosidase/glucuronidase domain"/>
    <property type="match status" value="2"/>
</dbReference>
<dbReference type="InterPro" id="IPR004199">
    <property type="entry name" value="B-gal_small/dom_5"/>
</dbReference>
<protein>
    <recommendedName>
        <fullName evidence="4 8">Beta-galactosidase</fullName>
        <ecNumber evidence="3 8">3.2.1.23</ecNumber>
    </recommendedName>
    <alternativeName>
        <fullName evidence="7 8">Lactase</fullName>
    </alternativeName>
</protein>
<dbReference type="PRINTS" id="PR00132">
    <property type="entry name" value="GLHYDRLASE2"/>
</dbReference>
<dbReference type="InterPro" id="IPR006103">
    <property type="entry name" value="Glyco_hydro_2_cat"/>
</dbReference>
<comment type="similarity">
    <text evidence="2 8">Belongs to the glycosyl hydrolase 2 family.</text>
</comment>
<dbReference type="PROSITE" id="PS00608">
    <property type="entry name" value="GLYCOSYL_HYDROL_F2_2"/>
    <property type="match status" value="1"/>
</dbReference>
<dbReference type="InterPro" id="IPR017853">
    <property type="entry name" value="GH"/>
</dbReference>
<evidence type="ECO:0000256" key="7">
    <source>
        <dbReference type="ARBA" id="ARBA00032230"/>
    </source>
</evidence>
<evidence type="ECO:0000256" key="1">
    <source>
        <dbReference type="ARBA" id="ARBA00001412"/>
    </source>
</evidence>
<comment type="caution">
    <text evidence="10">The sequence shown here is derived from an EMBL/GenBank/DDBJ whole genome shotgun (WGS) entry which is preliminary data.</text>
</comment>